<feature type="domain" description="IclR-ED" evidence="5">
    <location>
        <begin position="64"/>
        <end position="246"/>
    </location>
</feature>
<dbReference type="EMBL" id="FTOT01000003">
    <property type="protein sequence ID" value="SIS95728.1"/>
    <property type="molecule type" value="Genomic_DNA"/>
</dbReference>
<evidence type="ECO:0000256" key="3">
    <source>
        <dbReference type="ARBA" id="ARBA00023163"/>
    </source>
</evidence>
<dbReference type="PANTHER" id="PTHR30136:SF35">
    <property type="entry name" value="HTH-TYPE TRANSCRIPTIONAL REGULATOR RV1719"/>
    <property type="match status" value="1"/>
</dbReference>
<dbReference type="PANTHER" id="PTHR30136">
    <property type="entry name" value="HELIX-TURN-HELIX TRANSCRIPTIONAL REGULATOR, ICLR FAMILY"/>
    <property type="match status" value="1"/>
</dbReference>
<dbReference type="GO" id="GO:0003700">
    <property type="term" value="F:DNA-binding transcription factor activity"/>
    <property type="evidence" value="ECO:0007669"/>
    <property type="project" value="TreeGrafter"/>
</dbReference>
<evidence type="ECO:0000259" key="5">
    <source>
        <dbReference type="PROSITE" id="PS51078"/>
    </source>
</evidence>
<evidence type="ECO:0000313" key="6">
    <source>
        <dbReference type="EMBL" id="SIS95728.1"/>
    </source>
</evidence>
<keyword evidence="2" id="KW-0238">DNA-binding</keyword>
<dbReference type="GO" id="GO:0003677">
    <property type="term" value="F:DNA binding"/>
    <property type="evidence" value="ECO:0007669"/>
    <property type="project" value="UniProtKB-KW"/>
</dbReference>
<dbReference type="InterPro" id="IPR036390">
    <property type="entry name" value="WH_DNA-bd_sf"/>
</dbReference>
<accession>A0A1N7NBT6</accession>
<organism evidence="6 7">
    <name type="scientific">Gemmobacter megaterium</name>
    <dbReference type="NCBI Taxonomy" id="1086013"/>
    <lineage>
        <taxon>Bacteria</taxon>
        <taxon>Pseudomonadati</taxon>
        <taxon>Pseudomonadota</taxon>
        <taxon>Alphaproteobacteria</taxon>
        <taxon>Rhodobacterales</taxon>
        <taxon>Paracoccaceae</taxon>
        <taxon>Gemmobacter</taxon>
    </lineage>
</organism>
<dbReference type="Gene3D" id="3.30.450.40">
    <property type="match status" value="1"/>
</dbReference>
<dbReference type="PROSITE" id="PS51077">
    <property type="entry name" value="HTH_ICLR"/>
    <property type="match status" value="1"/>
</dbReference>
<dbReference type="STRING" id="1086013.SAMN05421774_103273"/>
<dbReference type="InterPro" id="IPR005471">
    <property type="entry name" value="Tscrpt_reg_IclR_N"/>
</dbReference>
<dbReference type="OrthoDB" id="6811967at2"/>
<sequence length="258" mass="26902">MTVLANAAAILRCFSSDCTELTVTDVATRLDMPKANASRLMKAMREAGLLETIGDSKRHRPGRLLLDISAAFRGSSPLILMAADVVGRVSADCGHTGYVSVLSGREVTAVTDTPGSNTLRVVSNLGRRLSAHAAATGRALLARLPDAEVRKLFPSGLPGGHTNAPVTLDDLLDRLRTIRDQGYALSNEEATPGVDAISVAVSDPRAGETVALCVVFPAAVVGEGERTAILRGLMRGAAEIAARTGDPVAAQLSERIPA</sequence>
<reference evidence="6 7" key="1">
    <citation type="submission" date="2017-01" db="EMBL/GenBank/DDBJ databases">
        <authorList>
            <person name="Mah S.A."/>
            <person name="Swanson W.J."/>
            <person name="Moy G.W."/>
            <person name="Vacquier V.D."/>
        </authorList>
    </citation>
    <scope>NUCLEOTIDE SEQUENCE [LARGE SCALE GENOMIC DNA]</scope>
    <source>
        <strain evidence="6 7">DSM 26375</strain>
    </source>
</reference>
<dbReference type="RefSeq" id="WP_076530759.1">
    <property type="nucleotide sequence ID" value="NZ_BMEH01000003.1"/>
</dbReference>
<keyword evidence="7" id="KW-1185">Reference proteome</keyword>
<dbReference type="InterPro" id="IPR036388">
    <property type="entry name" value="WH-like_DNA-bd_sf"/>
</dbReference>
<evidence type="ECO:0000313" key="7">
    <source>
        <dbReference type="Proteomes" id="UP000186141"/>
    </source>
</evidence>
<gene>
    <name evidence="6" type="ORF">SAMN05421774_103273</name>
</gene>
<protein>
    <submittedName>
        <fullName evidence="6">Transcriptional regulator, IclR family</fullName>
    </submittedName>
</protein>
<dbReference type="AlphaFoldDB" id="A0A1N7NBT6"/>
<dbReference type="SUPFAM" id="SSF46785">
    <property type="entry name" value="Winged helix' DNA-binding domain"/>
    <property type="match status" value="1"/>
</dbReference>
<keyword evidence="3" id="KW-0804">Transcription</keyword>
<evidence type="ECO:0000256" key="1">
    <source>
        <dbReference type="ARBA" id="ARBA00023015"/>
    </source>
</evidence>
<name>A0A1N7NBT6_9RHOB</name>
<dbReference type="InterPro" id="IPR011991">
    <property type="entry name" value="ArsR-like_HTH"/>
</dbReference>
<dbReference type="GO" id="GO:0045892">
    <property type="term" value="P:negative regulation of DNA-templated transcription"/>
    <property type="evidence" value="ECO:0007669"/>
    <property type="project" value="TreeGrafter"/>
</dbReference>
<dbReference type="SUPFAM" id="SSF55781">
    <property type="entry name" value="GAF domain-like"/>
    <property type="match status" value="1"/>
</dbReference>
<dbReference type="Pfam" id="PF01614">
    <property type="entry name" value="IclR_C"/>
    <property type="match status" value="1"/>
</dbReference>
<dbReference type="InterPro" id="IPR029016">
    <property type="entry name" value="GAF-like_dom_sf"/>
</dbReference>
<dbReference type="CDD" id="cd00090">
    <property type="entry name" value="HTH_ARSR"/>
    <property type="match status" value="1"/>
</dbReference>
<dbReference type="PROSITE" id="PS51078">
    <property type="entry name" value="ICLR_ED"/>
    <property type="match status" value="1"/>
</dbReference>
<feature type="domain" description="HTH iclR-type" evidence="4">
    <location>
        <begin position="1"/>
        <end position="63"/>
    </location>
</feature>
<dbReference type="InterPro" id="IPR050707">
    <property type="entry name" value="HTH_MetabolicPath_Reg"/>
</dbReference>
<dbReference type="Gene3D" id="1.10.10.10">
    <property type="entry name" value="Winged helix-like DNA-binding domain superfamily/Winged helix DNA-binding domain"/>
    <property type="match status" value="1"/>
</dbReference>
<proteinExistence type="predicted"/>
<dbReference type="Pfam" id="PF09339">
    <property type="entry name" value="HTH_IclR"/>
    <property type="match status" value="1"/>
</dbReference>
<dbReference type="InterPro" id="IPR014757">
    <property type="entry name" value="Tscrpt_reg_IclR_C"/>
</dbReference>
<keyword evidence="1" id="KW-0805">Transcription regulation</keyword>
<evidence type="ECO:0000256" key="2">
    <source>
        <dbReference type="ARBA" id="ARBA00023125"/>
    </source>
</evidence>
<evidence type="ECO:0000259" key="4">
    <source>
        <dbReference type="PROSITE" id="PS51077"/>
    </source>
</evidence>
<dbReference type="Proteomes" id="UP000186141">
    <property type="component" value="Unassembled WGS sequence"/>
</dbReference>
<dbReference type="SMART" id="SM00346">
    <property type="entry name" value="HTH_ICLR"/>
    <property type="match status" value="1"/>
</dbReference>